<keyword evidence="5 10" id="KW-0963">Cytoplasm</keyword>
<comment type="subunit">
    <text evidence="10">Homodimer.</text>
</comment>
<dbReference type="FunFam" id="3.60.20.10:FF:000006">
    <property type="entry name" value="Glutamine--fructose-6-phosphate aminotransferase [isomerizing]"/>
    <property type="match status" value="1"/>
</dbReference>
<name>H6RED5_9BACT</name>
<comment type="function">
    <text evidence="10">Catalyzes the first step in hexosamine metabolism, converting fructose-6P into glucosamine-6P using glutamine as a nitrogen source.</text>
</comment>
<feature type="domain" description="SIS" evidence="12">
    <location>
        <begin position="467"/>
        <end position="608"/>
    </location>
</feature>
<dbReference type="CDD" id="cd05008">
    <property type="entry name" value="SIS_GlmS_GlmD_1"/>
    <property type="match status" value="1"/>
</dbReference>
<accession>H6RED5</accession>
<dbReference type="FunFam" id="3.40.50.10490:FF:000001">
    <property type="entry name" value="Glutamine--fructose-6-phosphate aminotransferase [isomerizing]"/>
    <property type="match status" value="1"/>
</dbReference>
<feature type="active site" description="Nucleophile; for GATase activity" evidence="10">
    <location>
        <position position="2"/>
    </location>
</feature>
<dbReference type="GO" id="GO:0005829">
    <property type="term" value="C:cytosol"/>
    <property type="evidence" value="ECO:0007669"/>
    <property type="project" value="TreeGrafter"/>
</dbReference>
<proteinExistence type="inferred from homology"/>
<gene>
    <name evidence="10 13" type="primary">glmS</name>
    <name evidence="13" type="ORF">VIS_S3BCA70026</name>
</gene>
<protein>
    <recommendedName>
        <fullName evidence="4 10">Glutamine--fructose-6-phosphate aminotransferase [isomerizing]</fullName>
        <ecNumber evidence="3 10">2.6.1.16</ecNumber>
    </recommendedName>
    <alternativeName>
        <fullName evidence="10">D-fructose-6-phosphate amidotransferase</fullName>
    </alternativeName>
    <alternativeName>
        <fullName evidence="10">GFAT</fullName>
    </alternativeName>
    <alternativeName>
        <fullName evidence="10">Glucosamine-6-phosphate synthase</fullName>
    </alternativeName>
    <alternativeName>
        <fullName evidence="10">Hexosephosphate aminotransferase</fullName>
    </alternativeName>
    <alternativeName>
        <fullName evidence="10">L-glutamine--D-fructose-6-phosphate amidotransferase</fullName>
    </alternativeName>
</protein>
<keyword evidence="8" id="KW-0677">Repeat</keyword>
<evidence type="ECO:0000259" key="12">
    <source>
        <dbReference type="PROSITE" id="PS51464"/>
    </source>
</evidence>
<dbReference type="Pfam" id="PF13522">
    <property type="entry name" value="GATase_6"/>
    <property type="match status" value="1"/>
</dbReference>
<dbReference type="PANTHER" id="PTHR10937">
    <property type="entry name" value="GLUCOSAMINE--FRUCTOSE-6-PHOSPHATE AMINOTRANSFERASE, ISOMERIZING"/>
    <property type="match status" value="1"/>
</dbReference>
<dbReference type="GO" id="GO:0006487">
    <property type="term" value="P:protein N-linked glycosylation"/>
    <property type="evidence" value="ECO:0007669"/>
    <property type="project" value="TreeGrafter"/>
</dbReference>
<dbReference type="PROSITE" id="PS51278">
    <property type="entry name" value="GATASE_TYPE_2"/>
    <property type="match status" value="1"/>
</dbReference>
<evidence type="ECO:0000256" key="1">
    <source>
        <dbReference type="ARBA" id="ARBA00001031"/>
    </source>
</evidence>
<evidence type="ECO:0000256" key="9">
    <source>
        <dbReference type="ARBA" id="ARBA00022962"/>
    </source>
</evidence>
<reference evidence="13" key="2">
    <citation type="submission" date="2012-02" db="EMBL/GenBank/DDBJ databases">
        <authorList>
            <person name="Genoscope - CEA"/>
        </authorList>
    </citation>
    <scope>NUCLEOTIDE SEQUENCE</scope>
</reference>
<keyword evidence="6 10" id="KW-0032">Aminotransferase</keyword>
<dbReference type="CDD" id="cd00714">
    <property type="entry name" value="GFAT"/>
    <property type="match status" value="1"/>
</dbReference>
<evidence type="ECO:0000256" key="6">
    <source>
        <dbReference type="ARBA" id="ARBA00022576"/>
    </source>
</evidence>
<dbReference type="FunFam" id="3.40.50.10490:FF:000002">
    <property type="entry name" value="Glutamine--fructose-6-phosphate aminotransferase [isomerizing]"/>
    <property type="match status" value="1"/>
</dbReference>
<feature type="initiator methionine" description="Removed" evidence="10">
    <location>
        <position position="1"/>
    </location>
</feature>
<organism evidence="13">
    <name type="scientific">uncultured Flavobacteriia bacterium</name>
    <dbReference type="NCBI Taxonomy" id="212695"/>
    <lineage>
        <taxon>Bacteria</taxon>
        <taxon>Pseudomonadati</taxon>
        <taxon>Bacteroidota</taxon>
        <taxon>Flavobacteriia</taxon>
        <taxon>environmental samples</taxon>
    </lineage>
</organism>
<dbReference type="SUPFAM" id="SSF56235">
    <property type="entry name" value="N-terminal nucleophile aminohydrolases (Ntn hydrolases)"/>
    <property type="match status" value="1"/>
</dbReference>
<feature type="active site" description="For Fru-6P isomerization activity" evidence="10">
    <location>
        <position position="613"/>
    </location>
</feature>
<dbReference type="InterPro" id="IPR035490">
    <property type="entry name" value="GlmS/FrlB_SIS"/>
</dbReference>
<dbReference type="CDD" id="cd05009">
    <property type="entry name" value="SIS_GlmS_GlmD_2"/>
    <property type="match status" value="1"/>
</dbReference>
<dbReference type="GO" id="GO:0004360">
    <property type="term" value="F:glutamine-fructose-6-phosphate transaminase (isomerizing) activity"/>
    <property type="evidence" value="ECO:0007669"/>
    <property type="project" value="UniProtKB-UniRule"/>
</dbReference>
<dbReference type="GO" id="GO:0006002">
    <property type="term" value="P:fructose 6-phosphate metabolic process"/>
    <property type="evidence" value="ECO:0007669"/>
    <property type="project" value="TreeGrafter"/>
</dbReference>
<dbReference type="InterPro" id="IPR047084">
    <property type="entry name" value="GFAT_N"/>
</dbReference>
<sequence length="618" mass="68260">MCGITGYIGNKEAYPIIINGLKRLEYRGYDSAGVMIYDGTEINLTKTKGKVAALETITNKDSKRRKGKIGIGHTRWATHGVPNDVNSHPHFSQSGNLVIVHNGIIENYDTLRKELISRGYTFQSDTDTEVLVNLIEEVKKQEKCKLGKAVQMALTQVTGAYAIAVFDKKKPNEIVVAKLGSPIAIGIGKNNKEFFIASDASPFIEFTKNAVYLEDEEMAIIKLGRDIRVRKIMNDLQIETSIQELQLSLEQIEKGGYDHFMIKEIHEQPKAIIDTYRGRMLADQGIIKMAGVDDNLEKFLNAERIIIVACGTSWHAGLVGEYLFEDMARIPVEVEYASEFRYRNPIISSKDIVIAISQSGETADTLAAIKLAKSKGAFVFGVCNVVGSSIARETDAGAYTHAGPEIGVASTKAFTTQITVLSLIALKLAKAKGTLSNSAFHTYLQKMQLIPSKVEKLLQLDEKVKEIARVYKDAKNCLYLGRGFNFPVALEGALKLKEISYIHAEGYPAAEMKHGPIALIDENMPIFVIATNKGHYDKVVSNIQEIKSRSGKIIAIVTEGDVTVKEIADHVIEIPETEEALTPLLTTIPFQLLSYHIAVMLDKNVDQPRNLAKSVTVE</sequence>
<dbReference type="PROSITE" id="PS51464">
    <property type="entry name" value="SIS"/>
    <property type="match status" value="2"/>
</dbReference>
<dbReference type="GO" id="GO:0097367">
    <property type="term" value="F:carbohydrate derivative binding"/>
    <property type="evidence" value="ECO:0007669"/>
    <property type="project" value="InterPro"/>
</dbReference>
<dbReference type="NCBIfam" id="TIGR01135">
    <property type="entry name" value="glmS"/>
    <property type="match status" value="1"/>
</dbReference>
<dbReference type="GO" id="GO:0046349">
    <property type="term" value="P:amino sugar biosynthetic process"/>
    <property type="evidence" value="ECO:0007669"/>
    <property type="project" value="UniProtKB-ARBA"/>
</dbReference>
<dbReference type="InterPro" id="IPR029055">
    <property type="entry name" value="Ntn_hydrolases_N"/>
</dbReference>
<evidence type="ECO:0000256" key="7">
    <source>
        <dbReference type="ARBA" id="ARBA00022679"/>
    </source>
</evidence>
<reference evidence="13" key="1">
    <citation type="journal article" date="2012" name="Environ. Microbiol.">
        <title>Genomic content of uncultured Bacteroidetes from contrasting oceanic provinces in the North Atlantic Ocean.</title>
        <authorList>
            <person name="Gomez-Pereira P.R."/>
            <person name="Schuler M."/>
            <person name="Fuchs B.M."/>
            <person name="Bennke C."/>
            <person name="Teeling H."/>
            <person name="Waldmann J."/>
            <person name="Richter M."/>
            <person name="Barbe V."/>
            <person name="Bataille E."/>
            <person name="Glockner F.O."/>
            <person name="Amann R."/>
        </authorList>
    </citation>
    <scope>NUCLEOTIDE SEQUENCE</scope>
</reference>
<dbReference type="AlphaFoldDB" id="H6RED5"/>
<dbReference type="GO" id="GO:0006047">
    <property type="term" value="P:UDP-N-acetylglucosamine metabolic process"/>
    <property type="evidence" value="ECO:0007669"/>
    <property type="project" value="TreeGrafter"/>
</dbReference>
<keyword evidence="7 10" id="KW-0808">Transferase</keyword>
<dbReference type="Gene3D" id="3.40.50.10490">
    <property type="entry name" value="Glucose-6-phosphate isomerase like protein, domain 1"/>
    <property type="match status" value="2"/>
</dbReference>
<evidence type="ECO:0000256" key="8">
    <source>
        <dbReference type="ARBA" id="ARBA00022737"/>
    </source>
</evidence>
<evidence type="ECO:0000313" key="13">
    <source>
        <dbReference type="EMBL" id="CCF99396.1"/>
    </source>
</evidence>
<evidence type="ECO:0000256" key="4">
    <source>
        <dbReference type="ARBA" id="ARBA00016090"/>
    </source>
</evidence>
<dbReference type="InterPro" id="IPR035466">
    <property type="entry name" value="GlmS/AgaS_SIS"/>
</dbReference>
<dbReference type="InterPro" id="IPR005855">
    <property type="entry name" value="GFAT"/>
</dbReference>
<evidence type="ECO:0000259" key="11">
    <source>
        <dbReference type="PROSITE" id="PS51278"/>
    </source>
</evidence>
<evidence type="ECO:0000256" key="2">
    <source>
        <dbReference type="ARBA" id="ARBA00004496"/>
    </source>
</evidence>
<dbReference type="GO" id="GO:0005975">
    <property type="term" value="P:carbohydrate metabolic process"/>
    <property type="evidence" value="ECO:0007669"/>
    <property type="project" value="UniProtKB-UniRule"/>
</dbReference>
<dbReference type="InterPro" id="IPR017932">
    <property type="entry name" value="GATase_2_dom"/>
</dbReference>
<dbReference type="HAMAP" id="MF_00164">
    <property type="entry name" value="GlmS"/>
    <property type="match status" value="1"/>
</dbReference>
<dbReference type="SUPFAM" id="SSF53697">
    <property type="entry name" value="SIS domain"/>
    <property type="match status" value="1"/>
</dbReference>
<feature type="domain" description="SIS" evidence="12">
    <location>
        <begin position="295"/>
        <end position="434"/>
    </location>
</feature>
<dbReference type="InterPro" id="IPR046348">
    <property type="entry name" value="SIS_dom_sf"/>
</dbReference>
<dbReference type="NCBIfam" id="NF001484">
    <property type="entry name" value="PRK00331.1"/>
    <property type="match status" value="1"/>
</dbReference>
<feature type="domain" description="Glutamine amidotransferase type-2" evidence="11">
    <location>
        <begin position="2"/>
        <end position="224"/>
    </location>
</feature>
<dbReference type="InterPro" id="IPR001347">
    <property type="entry name" value="SIS_dom"/>
</dbReference>
<dbReference type="EC" id="2.6.1.16" evidence="3 10"/>
<keyword evidence="9" id="KW-0315">Glutamine amidotransferase</keyword>
<dbReference type="Gene3D" id="3.60.20.10">
    <property type="entry name" value="Glutamine Phosphoribosylpyrophosphate, subunit 1, domain 1"/>
    <property type="match status" value="1"/>
</dbReference>
<evidence type="ECO:0000256" key="10">
    <source>
        <dbReference type="HAMAP-Rule" id="MF_00164"/>
    </source>
</evidence>
<dbReference type="Pfam" id="PF01380">
    <property type="entry name" value="SIS"/>
    <property type="match status" value="2"/>
</dbReference>
<evidence type="ECO:0000256" key="3">
    <source>
        <dbReference type="ARBA" id="ARBA00012916"/>
    </source>
</evidence>
<dbReference type="PANTHER" id="PTHR10937:SF0">
    <property type="entry name" value="GLUTAMINE--FRUCTOSE-6-PHOSPHATE TRANSAMINASE (ISOMERIZING)"/>
    <property type="match status" value="1"/>
</dbReference>
<dbReference type="EMBL" id="FO117578">
    <property type="protein sequence ID" value="CCF99396.1"/>
    <property type="molecule type" value="Genomic_DNA"/>
</dbReference>
<evidence type="ECO:0000256" key="5">
    <source>
        <dbReference type="ARBA" id="ARBA00022490"/>
    </source>
</evidence>
<comment type="subcellular location">
    <subcellularLocation>
        <location evidence="2 10">Cytoplasm</location>
    </subcellularLocation>
</comment>
<comment type="catalytic activity">
    <reaction evidence="1 10">
        <text>D-fructose 6-phosphate + L-glutamine = D-glucosamine 6-phosphate + L-glutamate</text>
        <dbReference type="Rhea" id="RHEA:13237"/>
        <dbReference type="ChEBI" id="CHEBI:29985"/>
        <dbReference type="ChEBI" id="CHEBI:58359"/>
        <dbReference type="ChEBI" id="CHEBI:58725"/>
        <dbReference type="ChEBI" id="CHEBI:61527"/>
        <dbReference type="EC" id="2.6.1.16"/>
    </reaction>
</comment>